<sequence>MKKWFPLVLVLAFIGCDSDDLGGGAAQLDLVTGIWNPTIVPEEGFVLGNPNVRNLGVFTIKPNPADNEIQLSSDQNISKVYLVLGKPLRKYKEVDFATLLNADLYTEAEIRDKAVSESPSIEVQPITISFEDLAPGYYRVFVQIEGQFYWDNAYVSKEAGFDIQTLVDFWSE</sequence>
<dbReference type="AlphaFoldDB" id="A0A2A4GD98"/>
<protein>
    <submittedName>
        <fullName evidence="1">Uncharacterized protein</fullName>
    </submittedName>
</protein>
<dbReference type="PROSITE" id="PS51257">
    <property type="entry name" value="PROKAR_LIPOPROTEIN"/>
    <property type="match status" value="1"/>
</dbReference>
<dbReference type="Proteomes" id="UP000219559">
    <property type="component" value="Unassembled WGS sequence"/>
</dbReference>
<proteinExistence type="predicted"/>
<dbReference type="RefSeq" id="WP_097441285.1">
    <property type="nucleotide sequence ID" value="NZ_NBWU01000001.1"/>
</dbReference>
<keyword evidence="2" id="KW-1185">Reference proteome</keyword>
<evidence type="ECO:0000313" key="1">
    <source>
        <dbReference type="EMBL" id="PCE65755.1"/>
    </source>
</evidence>
<reference evidence="1 2" key="1">
    <citation type="submission" date="2017-04" db="EMBL/GenBank/DDBJ databases">
        <title>A new member of the family Flavobacteriaceae isolated from ascidians.</title>
        <authorList>
            <person name="Chen L."/>
        </authorList>
    </citation>
    <scope>NUCLEOTIDE SEQUENCE [LARGE SCALE GENOMIC DNA]</scope>
    <source>
        <strain evidence="1 2">HQA918</strain>
    </source>
</reference>
<dbReference type="OrthoDB" id="1441720at2"/>
<organism evidence="1 2">
    <name type="scientific">Sediminicola luteus</name>
    <dbReference type="NCBI Taxonomy" id="319238"/>
    <lineage>
        <taxon>Bacteria</taxon>
        <taxon>Pseudomonadati</taxon>
        <taxon>Bacteroidota</taxon>
        <taxon>Flavobacteriia</taxon>
        <taxon>Flavobacteriales</taxon>
        <taxon>Flavobacteriaceae</taxon>
        <taxon>Sediminicola</taxon>
    </lineage>
</organism>
<gene>
    <name evidence="1" type="ORF">B7P33_00160</name>
</gene>
<comment type="caution">
    <text evidence="1">The sequence shown here is derived from an EMBL/GenBank/DDBJ whole genome shotgun (WGS) entry which is preliminary data.</text>
</comment>
<evidence type="ECO:0000313" key="2">
    <source>
        <dbReference type="Proteomes" id="UP000219559"/>
    </source>
</evidence>
<accession>A0A2A4GD98</accession>
<name>A0A2A4GD98_9FLAO</name>
<dbReference type="EMBL" id="NBWU01000001">
    <property type="protein sequence ID" value="PCE65755.1"/>
    <property type="molecule type" value="Genomic_DNA"/>
</dbReference>